<dbReference type="EMBL" id="LATX01002384">
    <property type="protein sequence ID" value="KTB30409.1"/>
    <property type="molecule type" value="Genomic_DNA"/>
</dbReference>
<dbReference type="Pfam" id="PF24883">
    <property type="entry name" value="NPHP3_N"/>
    <property type="match status" value="1"/>
</dbReference>
<dbReference type="Proteomes" id="UP000054988">
    <property type="component" value="Unassembled WGS sequence"/>
</dbReference>
<dbReference type="InterPro" id="IPR007111">
    <property type="entry name" value="NACHT_NTPase"/>
</dbReference>
<dbReference type="InterPro" id="IPR056884">
    <property type="entry name" value="NPHP3-like_N"/>
</dbReference>
<name>A0A0W0F2A0_MONRR</name>
<proteinExistence type="predicted"/>
<feature type="domain" description="NACHT" evidence="2">
    <location>
        <begin position="85"/>
        <end position="231"/>
    </location>
</feature>
<dbReference type="eggNOG" id="ENOG502QWK4">
    <property type="taxonomic scope" value="Eukaryota"/>
</dbReference>
<dbReference type="PANTHER" id="PTHR10039:SF17">
    <property type="entry name" value="FUNGAL STAND N-TERMINAL GOODBYE DOMAIN-CONTAINING PROTEIN-RELATED"/>
    <property type="match status" value="1"/>
</dbReference>
<dbReference type="SUPFAM" id="SSF52540">
    <property type="entry name" value="P-loop containing nucleoside triphosphate hydrolases"/>
    <property type="match status" value="1"/>
</dbReference>
<reference evidence="3 4" key="1">
    <citation type="submission" date="2015-12" db="EMBL/GenBank/DDBJ databases">
        <title>Draft genome sequence of Moniliophthora roreri, the causal agent of frosty pod rot of cacao.</title>
        <authorList>
            <person name="Aime M.C."/>
            <person name="Diaz-Valderrama J.R."/>
            <person name="Kijpornyongpan T."/>
            <person name="Phillips-Mora W."/>
        </authorList>
    </citation>
    <scope>NUCLEOTIDE SEQUENCE [LARGE SCALE GENOMIC DNA]</scope>
    <source>
        <strain evidence="3 4">MCA 2952</strain>
    </source>
</reference>
<keyword evidence="1" id="KW-0677">Repeat</keyword>
<dbReference type="PANTHER" id="PTHR10039">
    <property type="entry name" value="AMELOGENIN"/>
    <property type="match status" value="1"/>
</dbReference>
<evidence type="ECO:0000259" key="2">
    <source>
        <dbReference type="PROSITE" id="PS50837"/>
    </source>
</evidence>
<dbReference type="PROSITE" id="PS50837">
    <property type="entry name" value="NACHT"/>
    <property type="match status" value="1"/>
</dbReference>
<evidence type="ECO:0000313" key="4">
    <source>
        <dbReference type="Proteomes" id="UP000054988"/>
    </source>
</evidence>
<evidence type="ECO:0000313" key="3">
    <source>
        <dbReference type="EMBL" id="KTB30409.1"/>
    </source>
</evidence>
<dbReference type="Gene3D" id="3.40.50.300">
    <property type="entry name" value="P-loop containing nucleotide triphosphate hydrolases"/>
    <property type="match status" value="1"/>
</dbReference>
<sequence>MPEASRYTAGLSTSTLQIEVLIMASIPQIVILYSALESLYQAASDIGASHNSEARYPPPQCHPGTRHQVLNVLHKWIHNPSPVDLIIWLYGPAGAGKSAIAQTISETGQKEGVLIASFFFSREDVKRNTARSLFLSIAFGLASSIPELQEPIREALRKNPTLLQASIEEQFQKLVVEPLNLIESSDNHPWLLVIDGLDECSGIPNQQRILSILSTALPKQLPLRFLVCSRPEPPIREKFNTENFRPYLRRVALDETFSPGHDIAIFLTSSFEQIRNSPRNEHIEFPVLWPARGVIDELVQKASGQFIYAATVVKFVNDEYSNPCTQLELVLSPSSHPDPESTSPFHDLDVLYHQILMSNPQRSKLREIIWALSLIPRLCEQFLLTPRYLEALLVLRQGDVITTLRGMHSILDIGTPKDPIRHYHASFDDFLHDERSGYFYVGDKQNQHSLFACWLLRVIDHYSRLCGGDEKTLPPEQWHVLWQALDSWGYHCSKSDLNEQVLQALRSVNFTKSFGFYVVQYLDASCMSHEFALAMRKIQKFFSLIEVLLQRLQTDPDTHIDIIQRFSDYRRGFRVKILRAAIPDAALLTHTLDTTAVVSSSLLTNDTIFHTQGRGILPLQILKDTIPAISNFFRPEIFQIISLGNSCNCDSTRAKDSLTIPCSLGGGDVYHIQLSVAIRDSARIAMRTGGWRVNPRTLRITRSPISHPLLYHLCTLLDVCGPCPELLSLLGPFLRRIKSKIDRDSVLKWLQSFSSEYSSRTFPLIKQVKAITITIKEPP</sequence>
<organism evidence="3 4">
    <name type="scientific">Moniliophthora roreri</name>
    <name type="common">Frosty pod rot fungus</name>
    <name type="synonym">Monilia roreri</name>
    <dbReference type="NCBI Taxonomy" id="221103"/>
    <lineage>
        <taxon>Eukaryota</taxon>
        <taxon>Fungi</taxon>
        <taxon>Dikarya</taxon>
        <taxon>Basidiomycota</taxon>
        <taxon>Agaricomycotina</taxon>
        <taxon>Agaricomycetes</taxon>
        <taxon>Agaricomycetidae</taxon>
        <taxon>Agaricales</taxon>
        <taxon>Marasmiineae</taxon>
        <taxon>Marasmiaceae</taxon>
        <taxon>Moniliophthora</taxon>
    </lineage>
</organism>
<comment type="caution">
    <text evidence="3">The sequence shown here is derived from an EMBL/GenBank/DDBJ whole genome shotgun (WGS) entry which is preliminary data.</text>
</comment>
<dbReference type="InterPro" id="IPR027417">
    <property type="entry name" value="P-loop_NTPase"/>
</dbReference>
<accession>A0A0W0F2A0</accession>
<protein>
    <recommendedName>
        <fullName evidence="2">NACHT domain-containing protein</fullName>
    </recommendedName>
</protein>
<gene>
    <name evidence="3" type="ORF">WG66_16992</name>
</gene>
<evidence type="ECO:0000256" key="1">
    <source>
        <dbReference type="ARBA" id="ARBA00022737"/>
    </source>
</evidence>
<dbReference type="AlphaFoldDB" id="A0A0W0F2A0"/>